<organism evidence="1 2">
    <name type="scientific">Kluyvera cryocrescens</name>
    <name type="common">Kluyvera citrophila</name>
    <dbReference type="NCBI Taxonomy" id="580"/>
    <lineage>
        <taxon>Bacteria</taxon>
        <taxon>Pseudomonadati</taxon>
        <taxon>Pseudomonadota</taxon>
        <taxon>Gammaproteobacteria</taxon>
        <taxon>Enterobacterales</taxon>
        <taxon>Enterobacteriaceae</taxon>
        <taxon>Kluyvera</taxon>
    </lineage>
</organism>
<evidence type="ECO:0000313" key="2">
    <source>
        <dbReference type="Proteomes" id="UP000401081"/>
    </source>
</evidence>
<evidence type="ECO:0000313" key="1">
    <source>
        <dbReference type="EMBL" id="VFS54910.1"/>
    </source>
</evidence>
<reference evidence="1 2" key="1">
    <citation type="submission" date="2019-03" db="EMBL/GenBank/DDBJ databases">
        <authorList>
            <consortium name="Pathogen Informatics"/>
        </authorList>
    </citation>
    <scope>NUCLEOTIDE SEQUENCE [LARGE SCALE GENOMIC DNA]</scope>
    <source>
        <strain evidence="1 2">NCTC12993</strain>
    </source>
</reference>
<protein>
    <recommendedName>
        <fullName evidence="3">Glutathione import ATP-binding protein GsiA</fullName>
    </recommendedName>
</protein>
<gene>
    <name evidence="1" type="ORF">NCTC12993_00084</name>
</gene>
<evidence type="ECO:0008006" key="3">
    <source>
        <dbReference type="Google" id="ProtNLM"/>
    </source>
</evidence>
<accession>A0A485A2Y0</accession>
<dbReference type="Proteomes" id="UP000401081">
    <property type="component" value="Unassembled WGS sequence"/>
</dbReference>
<sequence length="62" mass="6661">MTEQRLSVQGLNIDYPGSRVVNNMSFTLGNERLALVGEIGLRQIHDRACVDGTGTSTGDCHG</sequence>
<proteinExistence type="predicted"/>
<dbReference type="EMBL" id="CAADJD010000001">
    <property type="protein sequence ID" value="VFS54910.1"/>
    <property type="molecule type" value="Genomic_DNA"/>
</dbReference>
<dbReference type="AlphaFoldDB" id="A0A485A2Y0"/>
<name>A0A485A2Y0_KLUCR</name>
<keyword evidence="2" id="KW-1185">Reference proteome</keyword>